<dbReference type="Pfam" id="PF05721">
    <property type="entry name" value="PhyH"/>
    <property type="match status" value="1"/>
</dbReference>
<evidence type="ECO:0000256" key="1">
    <source>
        <dbReference type="ARBA" id="ARBA00005830"/>
    </source>
</evidence>
<dbReference type="Proteomes" id="UP000053268">
    <property type="component" value="Unassembled WGS sequence"/>
</dbReference>
<keyword evidence="5" id="KW-0560">Oxidoreductase</keyword>
<dbReference type="GeneID" id="106116060"/>
<dbReference type="GO" id="GO:0048244">
    <property type="term" value="F:phytanoyl-CoA dioxygenase activity"/>
    <property type="evidence" value="ECO:0007669"/>
    <property type="project" value="UniProtKB-EC"/>
</dbReference>
<dbReference type="InterPro" id="IPR008775">
    <property type="entry name" value="Phytyl_CoA_dOase-like"/>
</dbReference>
<reference evidence="7" key="2">
    <citation type="submission" date="2025-04" db="UniProtKB">
        <authorList>
            <consortium name="RefSeq"/>
        </authorList>
    </citation>
    <scope>IDENTIFICATION</scope>
</reference>
<dbReference type="PANTHER" id="PTHR21308:SF1">
    <property type="entry name" value="PHYTANOYL-COA DIOXYGENASE, PEROXISOMAL"/>
    <property type="match status" value="1"/>
</dbReference>
<protein>
    <recommendedName>
        <fullName evidence="2">phytanoyl-CoA dioxygenase</fullName>
        <ecNumber evidence="2">1.14.11.18</ecNumber>
    </recommendedName>
    <alternativeName>
        <fullName evidence="3">Phytanic acid oxidase</fullName>
    </alternativeName>
    <alternativeName>
        <fullName evidence="4">Phytanoyl-CoA alpha-hydroxylase</fullName>
    </alternativeName>
</protein>
<gene>
    <name evidence="7" type="primary">LOC106116060</name>
    <name evidence="5" type="ORF">RR46_04570</name>
</gene>
<sequence length="306" mass="34596">MDLSVSGKTLIVRPKNVNAEVTPKYVLSKEQIDFYKKNGFLVVKGLINFECLYTVKKRFLQIVNGLEDTGFMTIVKEPGLAEKGAKGQDVINKINDIHFDEEFSSYSEDPRLLDVVGQLIGDSITIVHCMFINKPAGTVRHPPHQDLWYFPFRPADKIVASWTAVDRVQRDNGCLFVLPGSHLTHTLVEHHYPTDSNKFLFYGVRDESSAPEEQRVHLTMDPGDTVFFHPLLIHGSGPNVSKRSRKAITCHYASGECEYVAVEGTVQETVAKEIESLAKVKKNLDLNFVDTWRYKNKLVRGTKSNL</sequence>
<organism evidence="5 6">
    <name type="scientific">Papilio xuthus</name>
    <name type="common">Asian swallowtail butterfly</name>
    <dbReference type="NCBI Taxonomy" id="66420"/>
    <lineage>
        <taxon>Eukaryota</taxon>
        <taxon>Metazoa</taxon>
        <taxon>Ecdysozoa</taxon>
        <taxon>Arthropoda</taxon>
        <taxon>Hexapoda</taxon>
        <taxon>Insecta</taxon>
        <taxon>Pterygota</taxon>
        <taxon>Neoptera</taxon>
        <taxon>Endopterygota</taxon>
        <taxon>Lepidoptera</taxon>
        <taxon>Glossata</taxon>
        <taxon>Ditrysia</taxon>
        <taxon>Papilionoidea</taxon>
        <taxon>Papilionidae</taxon>
        <taxon>Papilioninae</taxon>
        <taxon>Papilio</taxon>
    </lineage>
</organism>
<dbReference type="GO" id="GO:0001561">
    <property type="term" value="P:fatty acid alpha-oxidation"/>
    <property type="evidence" value="ECO:0007669"/>
    <property type="project" value="InterPro"/>
</dbReference>
<evidence type="ECO:0000256" key="4">
    <source>
        <dbReference type="ARBA" id="ARBA00034924"/>
    </source>
</evidence>
<dbReference type="STRING" id="66420.A0A194PZ39"/>
<dbReference type="PANTHER" id="PTHR21308">
    <property type="entry name" value="PHYTANOYL-COA ALPHA-HYDROXYLASE"/>
    <property type="match status" value="1"/>
</dbReference>
<proteinExistence type="inferred from homology"/>
<name>A0A194PZ39_PAPXU</name>
<reference evidence="5 6" key="1">
    <citation type="journal article" date="2015" name="Nat. Commun.">
        <title>Outbred genome sequencing and CRISPR/Cas9 gene editing in butterflies.</title>
        <authorList>
            <person name="Li X."/>
            <person name="Fan D."/>
            <person name="Zhang W."/>
            <person name="Liu G."/>
            <person name="Zhang L."/>
            <person name="Zhao L."/>
            <person name="Fang X."/>
            <person name="Chen L."/>
            <person name="Dong Y."/>
            <person name="Chen Y."/>
            <person name="Ding Y."/>
            <person name="Zhao R."/>
            <person name="Feng M."/>
            <person name="Zhu Y."/>
            <person name="Feng Y."/>
            <person name="Jiang X."/>
            <person name="Zhu D."/>
            <person name="Xiang H."/>
            <person name="Feng X."/>
            <person name="Li S."/>
            <person name="Wang J."/>
            <person name="Zhang G."/>
            <person name="Kronforst M.R."/>
            <person name="Wang W."/>
        </authorList>
    </citation>
    <scope>NUCLEOTIDE SEQUENCE [LARGE SCALE GENOMIC DNA]</scope>
    <source>
        <strain evidence="5">Ya'a_city_454_Px</strain>
        <tissue evidence="5">Whole body</tissue>
    </source>
</reference>
<dbReference type="EMBL" id="KQ459583">
    <property type="protein sequence ID" value="KPI98597.1"/>
    <property type="molecule type" value="Genomic_DNA"/>
</dbReference>
<evidence type="ECO:0000313" key="5">
    <source>
        <dbReference type="EMBL" id="KPI98597.1"/>
    </source>
</evidence>
<evidence type="ECO:0000256" key="3">
    <source>
        <dbReference type="ARBA" id="ARBA00034921"/>
    </source>
</evidence>
<evidence type="ECO:0000313" key="7">
    <source>
        <dbReference type="RefSeq" id="XP_013165254.1"/>
    </source>
</evidence>
<dbReference type="SUPFAM" id="SSF51197">
    <property type="entry name" value="Clavaminate synthase-like"/>
    <property type="match status" value="1"/>
</dbReference>
<dbReference type="KEGG" id="pxu:106116060"/>
<accession>A0A194PZ39</accession>
<dbReference type="AlphaFoldDB" id="A0A194PZ39"/>
<evidence type="ECO:0000256" key="2">
    <source>
        <dbReference type="ARBA" id="ARBA00034809"/>
    </source>
</evidence>
<dbReference type="RefSeq" id="XP_013165254.1">
    <property type="nucleotide sequence ID" value="XM_013309800.1"/>
</dbReference>
<keyword evidence="6" id="KW-1185">Reference proteome</keyword>
<evidence type="ECO:0000313" key="6">
    <source>
        <dbReference type="Proteomes" id="UP000053268"/>
    </source>
</evidence>
<dbReference type="Proteomes" id="UP000694872">
    <property type="component" value="Unplaced"/>
</dbReference>
<dbReference type="InterPro" id="IPR047128">
    <property type="entry name" value="PhyH"/>
</dbReference>
<dbReference type="EC" id="1.14.11.18" evidence="2"/>
<dbReference type="OrthoDB" id="445007at2759"/>
<comment type="similarity">
    <text evidence="1">Belongs to the PhyH family.</text>
</comment>
<dbReference type="Gene3D" id="2.60.120.620">
    <property type="entry name" value="q2cbj1_9rhob like domain"/>
    <property type="match status" value="1"/>
</dbReference>
<keyword evidence="5" id="KW-0223">Dioxygenase</keyword>